<name>B4GWR8_DROPE</name>
<sequence>MEVNAFEVLASVPDDPDTGRFLGQSRYLKLEIPPNAEGCRRFLHGVAIKETLTGDVVMEDCVEMTTSTVLRYCGIVKVSRACILKFIYPKDFFVSKYNTTEHEK</sequence>
<evidence type="ECO:0000313" key="2">
    <source>
        <dbReference type="Proteomes" id="UP000008744"/>
    </source>
</evidence>
<keyword evidence="2" id="KW-1185">Reference proteome</keyword>
<protein>
    <submittedName>
        <fullName evidence="1">GL16382</fullName>
    </submittedName>
</protein>
<dbReference type="Proteomes" id="UP000008744">
    <property type="component" value="Unassembled WGS sequence"/>
</dbReference>
<dbReference type="HOGENOM" id="CLU_2252798_0_0_1"/>
<dbReference type="AlphaFoldDB" id="B4GWR8"/>
<accession>B4GWR8</accession>
<evidence type="ECO:0000313" key="1">
    <source>
        <dbReference type="EMBL" id="EDW27152.1"/>
    </source>
</evidence>
<reference evidence="1 2" key="1">
    <citation type="journal article" date="2007" name="Nature">
        <title>Evolution of genes and genomes on the Drosophila phylogeny.</title>
        <authorList>
            <consortium name="Drosophila 12 Genomes Consortium"/>
            <person name="Clark A.G."/>
            <person name="Eisen M.B."/>
            <person name="Smith D.R."/>
            <person name="Bergman C.M."/>
            <person name="Oliver B."/>
            <person name="Markow T.A."/>
            <person name="Kaufman T.C."/>
            <person name="Kellis M."/>
            <person name="Gelbart W."/>
            <person name="Iyer V.N."/>
            <person name="Pollard D.A."/>
            <person name="Sackton T.B."/>
            <person name="Larracuente A.M."/>
            <person name="Singh N.D."/>
            <person name="Abad J.P."/>
            <person name="Abt D.N."/>
            <person name="Adryan B."/>
            <person name="Aguade M."/>
            <person name="Akashi H."/>
            <person name="Anderson W.W."/>
            <person name="Aquadro C.F."/>
            <person name="Ardell D.H."/>
            <person name="Arguello R."/>
            <person name="Artieri C.G."/>
            <person name="Barbash D.A."/>
            <person name="Barker D."/>
            <person name="Barsanti P."/>
            <person name="Batterham P."/>
            <person name="Batzoglou S."/>
            <person name="Begun D."/>
            <person name="Bhutkar A."/>
            <person name="Blanco E."/>
            <person name="Bosak S.A."/>
            <person name="Bradley R.K."/>
            <person name="Brand A.D."/>
            <person name="Brent M.R."/>
            <person name="Brooks A.N."/>
            <person name="Brown R.H."/>
            <person name="Butlin R.K."/>
            <person name="Caggese C."/>
            <person name="Calvi B.R."/>
            <person name="Bernardo de Carvalho A."/>
            <person name="Caspi A."/>
            <person name="Castrezana S."/>
            <person name="Celniker S.E."/>
            <person name="Chang J.L."/>
            <person name="Chapple C."/>
            <person name="Chatterji S."/>
            <person name="Chinwalla A."/>
            <person name="Civetta A."/>
            <person name="Clifton S.W."/>
            <person name="Comeron J.M."/>
            <person name="Costello J.C."/>
            <person name="Coyne J.A."/>
            <person name="Daub J."/>
            <person name="David R.G."/>
            <person name="Delcher A.L."/>
            <person name="Delehaunty K."/>
            <person name="Do C.B."/>
            <person name="Ebling H."/>
            <person name="Edwards K."/>
            <person name="Eickbush T."/>
            <person name="Evans J.D."/>
            <person name="Filipski A."/>
            <person name="Findeiss S."/>
            <person name="Freyhult E."/>
            <person name="Fulton L."/>
            <person name="Fulton R."/>
            <person name="Garcia A.C."/>
            <person name="Gardiner A."/>
            <person name="Garfield D.A."/>
            <person name="Garvin B.E."/>
            <person name="Gibson G."/>
            <person name="Gilbert D."/>
            <person name="Gnerre S."/>
            <person name="Godfrey J."/>
            <person name="Good R."/>
            <person name="Gotea V."/>
            <person name="Gravely B."/>
            <person name="Greenberg A.J."/>
            <person name="Griffiths-Jones S."/>
            <person name="Gross S."/>
            <person name="Guigo R."/>
            <person name="Gustafson E.A."/>
            <person name="Haerty W."/>
            <person name="Hahn M.W."/>
            <person name="Halligan D.L."/>
            <person name="Halpern A.L."/>
            <person name="Halter G.M."/>
            <person name="Han M.V."/>
            <person name="Heger A."/>
            <person name="Hillier L."/>
            <person name="Hinrichs A.S."/>
            <person name="Holmes I."/>
            <person name="Hoskins R.A."/>
            <person name="Hubisz M.J."/>
            <person name="Hultmark D."/>
            <person name="Huntley M.A."/>
            <person name="Jaffe D.B."/>
            <person name="Jagadeeshan S."/>
            <person name="Jeck W.R."/>
            <person name="Johnson J."/>
            <person name="Jones C.D."/>
            <person name="Jordan W.C."/>
            <person name="Karpen G.H."/>
            <person name="Kataoka E."/>
            <person name="Keightley P.D."/>
            <person name="Kheradpour P."/>
            <person name="Kirkness E.F."/>
            <person name="Koerich L.B."/>
            <person name="Kristiansen K."/>
            <person name="Kudrna D."/>
            <person name="Kulathinal R.J."/>
            <person name="Kumar S."/>
            <person name="Kwok R."/>
            <person name="Lander E."/>
            <person name="Langley C.H."/>
            <person name="Lapoint R."/>
            <person name="Lazzaro B.P."/>
            <person name="Lee S.J."/>
            <person name="Levesque L."/>
            <person name="Li R."/>
            <person name="Lin C.F."/>
            <person name="Lin M.F."/>
            <person name="Lindblad-Toh K."/>
            <person name="Llopart A."/>
            <person name="Long M."/>
            <person name="Low L."/>
            <person name="Lozovsky E."/>
            <person name="Lu J."/>
            <person name="Luo M."/>
            <person name="Machado C.A."/>
            <person name="Makalowski W."/>
            <person name="Marzo M."/>
            <person name="Matsuda M."/>
            <person name="Matzkin L."/>
            <person name="McAllister B."/>
            <person name="McBride C.S."/>
            <person name="McKernan B."/>
            <person name="McKernan K."/>
            <person name="Mendez-Lago M."/>
            <person name="Minx P."/>
            <person name="Mollenhauer M.U."/>
            <person name="Montooth K."/>
            <person name="Mount S.M."/>
            <person name="Mu X."/>
            <person name="Myers E."/>
            <person name="Negre B."/>
            <person name="Newfeld S."/>
            <person name="Nielsen R."/>
            <person name="Noor M.A."/>
            <person name="O'Grady P."/>
            <person name="Pachter L."/>
            <person name="Papaceit M."/>
            <person name="Parisi M.J."/>
            <person name="Parisi M."/>
            <person name="Parts L."/>
            <person name="Pedersen J.S."/>
            <person name="Pesole G."/>
            <person name="Phillippy A.M."/>
            <person name="Ponting C.P."/>
            <person name="Pop M."/>
            <person name="Porcelli D."/>
            <person name="Powell J.R."/>
            <person name="Prohaska S."/>
            <person name="Pruitt K."/>
            <person name="Puig M."/>
            <person name="Quesneville H."/>
            <person name="Ram K.R."/>
            <person name="Rand D."/>
            <person name="Rasmussen M.D."/>
            <person name="Reed L.K."/>
            <person name="Reenan R."/>
            <person name="Reily A."/>
            <person name="Remington K.A."/>
            <person name="Rieger T.T."/>
            <person name="Ritchie M.G."/>
            <person name="Robin C."/>
            <person name="Rogers Y.H."/>
            <person name="Rohde C."/>
            <person name="Rozas J."/>
            <person name="Rubenfield M.J."/>
            <person name="Ruiz A."/>
            <person name="Russo S."/>
            <person name="Salzberg S.L."/>
            <person name="Sanchez-Gracia A."/>
            <person name="Saranga D.J."/>
            <person name="Sato H."/>
            <person name="Schaeffer S.W."/>
            <person name="Schatz M.C."/>
            <person name="Schlenke T."/>
            <person name="Schwartz R."/>
            <person name="Segarra C."/>
            <person name="Singh R.S."/>
            <person name="Sirot L."/>
            <person name="Sirota M."/>
            <person name="Sisneros N.B."/>
            <person name="Smith C.D."/>
            <person name="Smith T.F."/>
            <person name="Spieth J."/>
            <person name="Stage D.E."/>
            <person name="Stark A."/>
            <person name="Stephan W."/>
            <person name="Strausberg R.L."/>
            <person name="Strempel S."/>
            <person name="Sturgill D."/>
            <person name="Sutton G."/>
            <person name="Sutton G.G."/>
            <person name="Tao W."/>
            <person name="Teichmann S."/>
            <person name="Tobari Y.N."/>
            <person name="Tomimura Y."/>
            <person name="Tsolas J.M."/>
            <person name="Valente V.L."/>
            <person name="Venter E."/>
            <person name="Venter J.C."/>
            <person name="Vicario S."/>
            <person name="Vieira F.G."/>
            <person name="Vilella A.J."/>
            <person name="Villasante A."/>
            <person name="Walenz B."/>
            <person name="Wang J."/>
            <person name="Wasserman M."/>
            <person name="Watts T."/>
            <person name="Wilson D."/>
            <person name="Wilson R.K."/>
            <person name="Wing R.A."/>
            <person name="Wolfner M.F."/>
            <person name="Wong A."/>
            <person name="Wong G.K."/>
            <person name="Wu C.I."/>
            <person name="Wu G."/>
            <person name="Yamamoto D."/>
            <person name="Yang H.P."/>
            <person name="Yang S.P."/>
            <person name="Yorke J.A."/>
            <person name="Yoshida K."/>
            <person name="Zdobnov E."/>
            <person name="Zhang P."/>
            <person name="Zhang Y."/>
            <person name="Zimin A.V."/>
            <person name="Baldwin J."/>
            <person name="Abdouelleil A."/>
            <person name="Abdulkadir J."/>
            <person name="Abebe A."/>
            <person name="Abera B."/>
            <person name="Abreu J."/>
            <person name="Acer S.C."/>
            <person name="Aftuck L."/>
            <person name="Alexander A."/>
            <person name="An P."/>
            <person name="Anderson E."/>
            <person name="Anderson S."/>
            <person name="Arachi H."/>
            <person name="Azer M."/>
            <person name="Bachantsang P."/>
            <person name="Barry A."/>
            <person name="Bayul T."/>
            <person name="Berlin A."/>
            <person name="Bessette D."/>
            <person name="Bloom T."/>
            <person name="Blye J."/>
            <person name="Boguslavskiy L."/>
            <person name="Bonnet C."/>
            <person name="Boukhgalter B."/>
            <person name="Bourzgui I."/>
            <person name="Brown A."/>
            <person name="Cahill P."/>
            <person name="Channer S."/>
            <person name="Cheshatsang Y."/>
            <person name="Chuda L."/>
            <person name="Citroen M."/>
            <person name="Collymore A."/>
            <person name="Cooke P."/>
            <person name="Costello M."/>
            <person name="D'Aco K."/>
            <person name="Daza R."/>
            <person name="De Haan G."/>
            <person name="DeGray S."/>
            <person name="DeMaso C."/>
            <person name="Dhargay N."/>
            <person name="Dooley K."/>
            <person name="Dooley E."/>
            <person name="Doricent M."/>
            <person name="Dorje P."/>
            <person name="Dorjee K."/>
            <person name="Dupes A."/>
            <person name="Elong R."/>
            <person name="Falk J."/>
            <person name="Farina A."/>
            <person name="Faro S."/>
            <person name="Ferguson D."/>
            <person name="Fisher S."/>
            <person name="Foley C.D."/>
            <person name="Franke A."/>
            <person name="Friedrich D."/>
            <person name="Gadbois L."/>
            <person name="Gearin G."/>
            <person name="Gearin C.R."/>
            <person name="Giannoukos G."/>
            <person name="Goode T."/>
            <person name="Graham J."/>
            <person name="Grandbois E."/>
            <person name="Grewal S."/>
            <person name="Gyaltsen K."/>
            <person name="Hafez N."/>
            <person name="Hagos B."/>
            <person name="Hall J."/>
            <person name="Henson C."/>
            <person name="Hollinger A."/>
            <person name="Honan T."/>
            <person name="Huard M.D."/>
            <person name="Hughes L."/>
            <person name="Hurhula B."/>
            <person name="Husby M.E."/>
            <person name="Kamat A."/>
            <person name="Kanga B."/>
            <person name="Kashin S."/>
            <person name="Khazanovich D."/>
            <person name="Kisner P."/>
            <person name="Lance K."/>
            <person name="Lara M."/>
            <person name="Lee W."/>
            <person name="Lennon N."/>
            <person name="Letendre F."/>
            <person name="LeVine R."/>
            <person name="Lipovsky A."/>
            <person name="Liu X."/>
            <person name="Liu J."/>
            <person name="Liu S."/>
            <person name="Lokyitsang T."/>
            <person name="Lokyitsang Y."/>
            <person name="Lubonja R."/>
            <person name="Lui A."/>
            <person name="MacDonald P."/>
            <person name="Magnisalis V."/>
            <person name="Maru K."/>
            <person name="Matthews C."/>
            <person name="McCusker W."/>
            <person name="McDonough S."/>
            <person name="Mehta T."/>
            <person name="Meldrim J."/>
            <person name="Meneus L."/>
            <person name="Mihai O."/>
            <person name="Mihalev A."/>
            <person name="Mihova T."/>
            <person name="Mittelman R."/>
            <person name="Mlenga V."/>
            <person name="Montmayeur A."/>
            <person name="Mulrain L."/>
            <person name="Navidi A."/>
            <person name="Naylor J."/>
            <person name="Negash T."/>
            <person name="Nguyen T."/>
            <person name="Nguyen N."/>
            <person name="Nicol R."/>
            <person name="Norbu C."/>
            <person name="Norbu N."/>
            <person name="Novod N."/>
            <person name="O'Neill B."/>
            <person name="Osman S."/>
            <person name="Markiewicz E."/>
            <person name="Oyono O.L."/>
            <person name="Patti C."/>
            <person name="Phunkhang P."/>
            <person name="Pierre F."/>
            <person name="Priest M."/>
            <person name="Raghuraman S."/>
            <person name="Rege F."/>
            <person name="Reyes R."/>
            <person name="Rise C."/>
            <person name="Rogov P."/>
            <person name="Ross K."/>
            <person name="Ryan E."/>
            <person name="Settipalli S."/>
            <person name="Shea T."/>
            <person name="Sherpa N."/>
            <person name="Shi L."/>
            <person name="Shih D."/>
            <person name="Sparrow T."/>
            <person name="Spaulding J."/>
            <person name="Stalker J."/>
            <person name="Stange-Thomann N."/>
            <person name="Stavropoulos S."/>
            <person name="Stone C."/>
            <person name="Strader C."/>
            <person name="Tesfaye S."/>
            <person name="Thomson T."/>
            <person name="Thoulutsang Y."/>
            <person name="Thoulutsang D."/>
            <person name="Topham K."/>
            <person name="Topping I."/>
            <person name="Tsamla T."/>
            <person name="Vassiliev H."/>
            <person name="Vo A."/>
            <person name="Wangchuk T."/>
            <person name="Wangdi T."/>
            <person name="Weiand M."/>
            <person name="Wilkinson J."/>
            <person name="Wilson A."/>
            <person name="Yadav S."/>
            <person name="Young G."/>
            <person name="Yu Q."/>
            <person name="Zembek L."/>
            <person name="Zhong D."/>
            <person name="Zimmer A."/>
            <person name="Zwirko Z."/>
            <person name="Jaffe D.B."/>
            <person name="Alvarez P."/>
            <person name="Brockman W."/>
            <person name="Butler J."/>
            <person name="Chin C."/>
            <person name="Gnerre S."/>
            <person name="Grabherr M."/>
            <person name="Kleber M."/>
            <person name="Mauceli E."/>
            <person name="MacCallum I."/>
        </authorList>
    </citation>
    <scope>NUCLEOTIDE SEQUENCE [LARGE SCALE GENOMIC DNA]</scope>
    <source>
        <strain evidence="2">MSH-3 / Tucson 14011-0111.49</strain>
    </source>
</reference>
<dbReference type="KEGG" id="dpe:6597887"/>
<organism evidence="2">
    <name type="scientific">Drosophila persimilis</name>
    <name type="common">Fruit fly</name>
    <dbReference type="NCBI Taxonomy" id="7234"/>
    <lineage>
        <taxon>Eukaryota</taxon>
        <taxon>Metazoa</taxon>
        <taxon>Ecdysozoa</taxon>
        <taxon>Arthropoda</taxon>
        <taxon>Hexapoda</taxon>
        <taxon>Insecta</taxon>
        <taxon>Pterygota</taxon>
        <taxon>Neoptera</taxon>
        <taxon>Endopterygota</taxon>
        <taxon>Diptera</taxon>
        <taxon>Brachycera</taxon>
        <taxon>Muscomorpha</taxon>
        <taxon>Ephydroidea</taxon>
        <taxon>Drosophilidae</taxon>
        <taxon>Drosophila</taxon>
        <taxon>Sophophora</taxon>
    </lineage>
</organism>
<dbReference type="OrthoDB" id="7857897at2759"/>
<dbReference type="EMBL" id="CH479194">
    <property type="protein sequence ID" value="EDW27152.1"/>
    <property type="molecule type" value="Genomic_DNA"/>
</dbReference>
<dbReference type="OMA" id="MEVNAFE"/>
<proteinExistence type="predicted"/>
<gene>
    <name evidence="1" type="primary">Dper\GL16382</name>
    <name evidence="1" type="ORF">Dper_GL16382</name>
</gene>